<evidence type="ECO:0000256" key="2">
    <source>
        <dbReference type="ARBA" id="ARBA00022723"/>
    </source>
</evidence>
<keyword evidence="2" id="KW-0479">Metal-binding</keyword>
<keyword evidence="6" id="KW-0812">Transmembrane</keyword>
<evidence type="ECO:0000259" key="7">
    <source>
        <dbReference type="PROSITE" id="PS51379"/>
    </source>
</evidence>
<dbReference type="Pfam" id="PF02754">
    <property type="entry name" value="CCG"/>
    <property type="match status" value="1"/>
</dbReference>
<evidence type="ECO:0000256" key="5">
    <source>
        <dbReference type="ARBA" id="ARBA00023014"/>
    </source>
</evidence>
<dbReference type="SUPFAM" id="SSF103501">
    <property type="entry name" value="Respiratory nitrate reductase 1 gamma chain"/>
    <property type="match status" value="1"/>
</dbReference>
<evidence type="ECO:0000256" key="4">
    <source>
        <dbReference type="ARBA" id="ARBA00023004"/>
    </source>
</evidence>
<feature type="domain" description="4Fe-4S ferredoxin-type" evidence="7">
    <location>
        <begin position="348"/>
        <end position="378"/>
    </location>
</feature>
<dbReference type="PROSITE" id="PS51379">
    <property type="entry name" value="4FE4S_FER_2"/>
    <property type="match status" value="2"/>
</dbReference>
<accession>A0A8J6T7M0</accession>
<feature type="transmembrane region" description="Helical" evidence="6">
    <location>
        <begin position="126"/>
        <end position="144"/>
    </location>
</feature>
<organism evidence="8 9">
    <name type="scientific">Candidatus Desulfacyla euxinica</name>
    <dbReference type="NCBI Taxonomy" id="2841693"/>
    <lineage>
        <taxon>Bacteria</taxon>
        <taxon>Deltaproteobacteria</taxon>
        <taxon>Candidatus Desulfacyla</taxon>
    </lineage>
</organism>
<name>A0A8J6T7M0_9DELT</name>
<dbReference type="InterPro" id="IPR009051">
    <property type="entry name" value="Helical_ferredxn"/>
</dbReference>
<proteinExistence type="predicted"/>
<keyword evidence="6" id="KW-0472">Membrane</keyword>
<keyword evidence="1" id="KW-0004">4Fe-4S</keyword>
<dbReference type="PROSITE" id="PS00198">
    <property type="entry name" value="4FE4S_FER_1"/>
    <property type="match status" value="2"/>
</dbReference>
<evidence type="ECO:0000256" key="6">
    <source>
        <dbReference type="SAM" id="Phobius"/>
    </source>
</evidence>
<dbReference type="InterPro" id="IPR051460">
    <property type="entry name" value="HdrC_iron-sulfur_subunit"/>
</dbReference>
<dbReference type="PANTHER" id="PTHR43255:SF1">
    <property type="entry name" value="IRON-SULFUR-BINDING OXIDOREDUCTASE FADF-RELATED"/>
    <property type="match status" value="1"/>
</dbReference>
<reference evidence="8 9" key="1">
    <citation type="submission" date="2020-08" db="EMBL/GenBank/DDBJ databases">
        <title>Bridging the membrane lipid divide: bacteria of the FCB group superphylum have the potential to synthesize archaeal ether lipids.</title>
        <authorList>
            <person name="Villanueva L."/>
            <person name="Von Meijenfeldt F.A.B."/>
            <person name="Westbye A.B."/>
            <person name="Yadav S."/>
            <person name="Hopmans E.C."/>
            <person name="Dutilh B.E."/>
            <person name="Sinninghe Damste J.S."/>
        </authorList>
    </citation>
    <scope>NUCLEOTIDE SEQUENCE [LARGE SCALE GENOMIC DNA]</scope>
    <source>
        <strain evidence="8">NIOZ-UU27</strain>
    </source>
</reference>
<dbReference type="PANTHER" id="PTHR43255">
    <property type="entry name" value="IRON-SULFUR-BINDING OXIDOREDUCTASE FADF-RELATED-RELATED"/>
    <property type="match status" value="1"/>
</dbReference>
<dbReference type="InterPro" id="IPR017900">
    <property type="entry name" value="4Fe4S_Fe_S_CS"/>
</dbReference>
<feature type="transmembrane region" description="Helical" evidence="6">
    <location>
        <begin position="156"/>
        <end position="175"/>
    </location>
</feature>
<evidence type="ECO:0000313" key="8">
    <source>
        <dbReference type="EMBL" id="MBC8176528.1"/>
    </source>
</evidence>
<keyword evidence="4" id="KW-0408">Iron</keyword>
<dbReference type="InterPro" id="IPR036197">
    <property type="entry name" value="NarG-like_sf"/>
</dbReference>
<evidence type="ECO:0000313" key="9">
    <source>
        <dbReference type="Proteomes" id="UP000650524"/>
    </source>
</evidence>
<dbReference type="Gene3D" id="1.20.950.20">
    <property type="entry name" value="Transmembrane di-heme cytochromes, Chain C"/>
    <property type="match status" value="1"/>
</dbReference>
<protein>
    <submittedName>
        <fullName evidence="8">(Fe-S)-binding protein</fullName>
    </submittedName>
</protein>
<dbReference type="GO" id="GO:0005886">
    <property type="term" value="C:plasma membrane"/>
    <property type="evidence" value="ECO:0007669"/>
    <property type="project" value="TreeGrafter"/>
</dbReference>
<dbReference type="AlphaFoldDB" id="A0A8J6T7M0"/>
<dbReference type="SUPFAM" id="SSF46548">
    <property type="entry name" value="alpha-helical ferredoxin"/>
    <property type="match status" value="1"/>
</dbReference>
<keyword evidence="5" id="KW-0411">Iron-sulfur</keyword>
<sequence>MLPIHPVNDTYFGLPGYVFAWAIFIAGLSLFFYIIYKRSLLIRSGEADPRLASLARRLSGLFFYGIIQKRQPRYLWAGVIHIMIFWGFVVLGLRSIDLVTQGLNIPIFYPLMQTAFGSFYDTFKDLFELIVLGACVWAILRRALIRPERYRGSHQLEAYFVLGLISFLMLTDMFYEGSALLMDQSGHVKWLPASELAALILEGSEPRFLACTHAVSYWLHILAFFFFLNFLPLGKHFHIITALPNVFFKKLSRGSIKPARWDVEDIDELESIGVEKIEDFTWKHILDFYTCTECGRCSDNCPANTIGRPLSPKMLTIKLRDHCFDRAPLIRGKHGGAPKEDSQAMVGGIISNDEIWSCTTCGACEEECPVFVEYIDKIIDMRRHLIETSQNPKTFNKVLMHFEKTGNPFGKPAQKRADWIKEMEGTPVRVLREGDEVDVLFFVDSYGSYDPAAQAIASNIAAGFHIAGIDFGILGALEKDSGHQIRRMGEEGLFQLLLEENMETLNEIRFNRIVTTDPHAFNTLKNDYPGSLQVVHYTQFFADLIDNGSLKPLRPLEKGNIYTYHDPCYLGRHNGIYDAPRKLLRAIPDLKLVEMERSRDRSFCCGGGDVMLWHEIDQEEMRMAEKRMQMAKEAGANVIVTACPFCYIHFEDAIKTGGMEDEMRVVDLMGLLVSTLRD</sequence>
<dbReference type="EMBL" id="JACNJD010000142">
    <property type="protein sequence ID" value="MBC8176528.1"/>
    <property type="molecule type" value="Genomic_DNA"/>
</dbReference>
<feature type="transmembrane region" description="Helical" evidence="6">
    <location>
        <begin position="74"/>
        <end position="93"/>
    </location>
</feature>
<gene>
    <name evidence="8" type="ORF">H8E19_03910</name>
</gene>
<dbReference type="InterPro" id="IPR004017">
    <property type="entry name" value="Cys_rich_dom"/>
</dbReference>
<dbReference type="GO" id="GO:0016491">
    <property type="term" value="F:oxidoreductase activity"/>
    <property type="evidence" value="ECO:0007669"/>
    <property type="project" value="UniProtKB-KW"/>
</dbReference>
<feature type="transmembrane region" description="Helical" evidence="6">
    <location>
        <begin position="12"/>
        <end position="36"/>
    </location>
</feature>
<keyword evidence="6" id="KW-1133">Transmembrane helix</keyword>
<dbReference type="Proteomes" id="UP000650524">
    <property type="component" value="Unassembled WGS sequence"/>
</dbReference>
<dbReference type="Gene3D" id="1.10.1060.10">
    <property type="entry name" value="Alpha-helical ferredoxin"/>
    <property type="match status" value="1"/>
</dbReference>
<evidence type="ECO:0000256" key="1">
    <source>
        <dbReference type="ARBA" id="ARBA00022485"/>
    </source>
</evidence>
<dbReference type="GO" id="GO:0046872">
    <property type="term" value="F:metal ion binding"/>
    <property type="evidence" value="ECO:0007669"/>
    <property type="project" value="UniProtKB-KW"/>
</dbReference>
<dbReference type="GO" id="GO:0051539">
    <property type="term" value="F:4 iron, 4 sulfur cluster binding"/>
    <property type="evidence" value="ECO:0007669"/>
    <property type="project" value="UniProtKB-KW"/>
</dbReference>
<feature type="domain" description="4Fe-4S ferredoxin-type" evidence="7">
    <location>
        <begin position="282"/>
        <end position="311"/>
    </location>
</feature>
<keyword evidence="3" id="KW-0560">Oxidoreductase</keyword>
<dbReference type="Pfam" id="PF13187">
    <property type="entry name" value="Fer4_9"/>
    <property type="match status" value="1"/>
</dbReference>
<evidence type="ECO:0000256" key="3">
    <source>
        <dbReference type="ARBA" id="ARBA00023002"/>
    </source>
</evidence>
<comment type="caution">
    <text evidence="8">The sequence shown here is derived from an EMBL/GenBank/DDBJ whole genome shotgun (WGS) entry which is preliminary data.</text>
</comment>
<dbReference type="InterPro" id="IPR017896">
    <property type="entry name" value="4Fe4S_Fe-S-bd"/>
</dbReference>